<dbReference type="RefSeq" id="WP_344006010.1">
    <property type="nucleotide sequence ID" value="NZ_BAAAGU010000062.1"/>
</dbReference>
<proteinExistence type="predicted"/>
<dbReference type="Proteomes" id="UP001500724">
    <property type="component" value="Unassembled WGS sequence"/>
</dbReference>
<evidence type="ECO:0000313" key="2">
    <source>
        <dbReference type="Proteomes" id="UP001500724"/>
    </source>
</evidence>
<keyword evidence="2" id="KW-1185">Reference proteome</keyword>
<accession>A0ABP3SUM0</accession>
<sequence>MPAVPAAPARFTALIATADALLSGTLGGPLTPAGRDRGAAYALRIALEAVVDAALTAREAGLRRVSMRAKILCLRHYAGADVAHRVSALWNALSAGCKYHHHELGPSHAQVRAWRKTVGALATELAAPGASADAHTASAD</sequence>
<protein>
    <recommendedName>
        <fullName evidence="3">Four helix bundle protein</fullName>
    </recommendedName>
</protein>
<organism evidence="1 2">
    <name type="scientific">Streptomyces thermocarboxydovorans</name>
    <dbReference type="NCBI Taxonomy" id="59298"/>
    <lineage>
        <taxon>Bacteria</taxon>
        <taxon>Bacillati</taxon>
        <taxon>Actinomycetota</taxon>
        <taxon>Actinomycetes</taxon>
        <taxon>Kitasatosporales</taxon>
        <taxon>Streptomycetaceae</taxon>
        <taxon>Streptomyces</taxon>
    </lineage>
</organism>
<reference evidence="2" key="1">
    <citation type="journal article" date="2019" name="Int. J. Syst. Evol. Microbiol.">
        <title>The Global Catalogue of Microorganisms (GCM) 10K type strain sequencing project: providing services to taxonomists for standard genome sequencing and annotation.</title>
        <authorList>
            <consortium name="The Broad Institute Genomics Platform"/>
            <consortium name="The Broad Institute Genome Sequencing Center for Infectious Disease"/>
            <person name="Wu L."/>
            <person name="Ma J."/>
        </authorList>
    </citation>
    <scope>NUCLEOTIDE SEQUENCE [LARGE SCALE GENOMIC DNA]</scope>
    <source>
        <strain evidence="2">JCM 10367</strain>
    </source>
</reference>
<comment type="caution">
    <text evidence="1">The sequence shown here is derived from an EMBL/GenBank/DDBJ whole genome shotgun (WGS) entry which is preliminary data.</text>
</comment>
<dbReference type="EMBL" id="BAAAGU010000062">
    <property type="protein sequence ID" value="GAA0664687.1"/>
    <property type="molecule type" value="Genomic_DNA"/>
</dbReference>
<name>A0ABP3SUM0_9ACTN</name>
<evidence type="ECO:0000313" key="1">
    <source>
        <dbReference type="EMBL" id="GAA0664687.1"/>
    </source>
</evidence>
<evidence type="ECO:0008006" key="3">
    <source>
        <dbReference type="Google" id="ProtNLM"/>
    </source>
</evidence>
<gene>
    <name evidence="1" type="ORF">GCM10009535_50520</name>
</gene>